<dbReference type="EMBL" id="JAHRIO010065126">
    <property type="protein sequence ID" value="MEQ2180009.1"/>
    <property type="molecule type" value="Genomic_DNA"/>
</dbReference>
<comment type="caution">
    <text evidence="1">The sequence shown here is derived from an EMBL/GenBank/DDBJ whole genome shotgun (WGS) entry which is preliminary data.</text>
</comment>
<gene>
    <name evidence="1" type="ORF">GOODEAATRI_031116</name>
</gene>
<feature type="non-terminal residue" evidence="1">
    <location>
        <position position="1"/>
    </location>
</feature>
<proteinExistence type="predicted"/>
<reference evidence="1 2" key="1">
    <citation type="submission" date="2021-06" db="EMBL/GenBank/DDBJ databases">
        <authorList>
            <person name="Palmer J.M."/>
        </authorList>
    </citation>
    <scope>NUCLEOTIDE SEQUENCE [LARGE SCALE GENOMIC DNA]</scope>
    <source>
        <strain evidence="1 2">GA_2019</strain>
        <tissue evidence="1">Muscle</tissue>
    </source>
</reference>
<accession>A0ABV0P9A1</accession>
<sequence length="255" mass="28863">NLVSMKQTEQLKILRPHEEHHQKVSCVRLDCGFSISVCPRLHRAPPRLSLNYGAAWFRFWLRAVRPLGSRIQIYLRIPITRRACRSRAGRGTALLAWERASCRERAQQIQGQSGGRASIRSPVLHHHEPEQNQENPTRAVLQRGAGTDPGLNCGVGADGYALNQQDEAAPRPCQWVPLRTHTDKTNPSYLCHHKTDRDQNLRLTQHLSRSGKPVRTGSEPNQSVTRLIQTGGIPTRRWINRRARTRSCSGTRTCS</sequence>
<evidence type="ECO:0000313" key="1">
    <source>
        <dbReference type="EMBL" id="MEQ2180009.1"/>
    </source>
</evidence>
<evidence type="ECO:0000313" key="2">
    <source>
        <dbReference type="Proteomes" id="UP001476798"/>
    </source>
</evidence>
<keyword evidence="2" id="KW-1185">Reference proteome</keyword>
<dbReference type="Proteomes" id="UP001476798">
    <property type="component" value="Unassembled WGS sequence"/>
</dbReference>
<protein>
    <submittedName>
        <fullName evidence="1">Uncharacterized protein</fullName>
    </submittedName>
</protein>
<organism evidence="1 2">
    <name type="scientific">Goodea atripinnis</name>
    <dbReference type="NCBI Taxonomy" id="208336"/>
    <lineage>
        <taxon>Eukaryota</taxon>
        <taxon>Metazoa</taxon>
        <taxon>Chordata</taxon>
        <taxon>Craniata</taxon>
        <taxon>Vertebrata</taxon>
        <taxon>Euteleostomi</taxon>
        <taxon>Actinopterygii</taxon>
        <taxon>Neopterygii</taxon>
        <taxon>Teleostei</taxon>
        <taxon>Neoteleostei</taxon>
        <taxon>Acanthomorphata</taxon>
        <taxon>Ovalentaria</taxon>
        <taxon>Atherinomorphae</taxon>
        <taxon>Cyprinodontiformes</taxon>
        <taxon>Goodeidae</taxon>
        <taxon>Goodea</taxon>
    </lineage>
</organism>
<name>A0ABV0P9A1_9TELE</name>